<feature type="chain" id="PRO_5047107642" evidence="1">
    <location>
        <begin position="29"/>
        <end position="406"/>
    </location>
</feature>
<dbReference type="RefSeq" id="WP_219551978.1">
    <property type="nucleotide sequence ID" value="NZ_JAHKRN010000085.1"/>
</dbReference>
<name>A0ABW1BYY1_9ACTN</name>
<reference evidence="3" key="1">
    <citation type="journal article" date="2019" name="Int. J. Syst. Evol. Microbiol.">
        <title>The Global Catalogue of Microorganisms (GCM) 10K type strain sequencing project: providing services to taxonomists for standard genome sequencing and annotation.</title>
        <authorList>
            <consortium name="The Broad Institute Genomics Platform"/>
            <consortium name="The Broad Institute Genome Sequencing Center for Infectious Disease"/>
            <person name="Wu L."/>
            <person name="Ma J."/>
        </authorList>
    </citation>
    <scope>NUCLEOTIDE SEQUENCE [LARGE SCALE GENOMIC DNA]</scope>
    <source>
        <strain evidence="3">CGMCC 4.7106</strain>
    </source>
</reference>
<proteinExistence type="predicted"/>
<sequence>MSVRQRIHGPVALVVAALLLSAGTPASAAARTGLPDPPPVQSPAEALLQDLKLVAEGKGWTLAQAAADRKAAEAVGDVAAKVARERPEIFVGSAVNPLPGGAPTLYVKGPADAFVDRLVAGADVDIDVVDGQPYSFGELEERQLTVHKALVAYGFTSVATSVDIVGAGRIPAQVTETPGVDSRPEAVLSAMPQGLRPHIDLAVRDEPVTSLEFGFGGERVRGGGSQCTSGWPILANGVLPGITTAGHCDGMNEIDWTDAGVSFPITPQFQHRRAWGDVEYHFGVPVLAGIFYASSTDVREARSVEPVAAISLGESVCQYGRSSNVRHCTPDVDSVSVTCTFAPFPFPTERLVGTDNDVGISGDSGGGWSFNDTAYGSHVGNCDNGEVFSAADYYDEALGVQVWLAP</sequence>
<dbReference type="EMBL" id="JBHSNW010000014">
    <property type="protein sequence ID" value="MFC5818533.1"/>
    <property type="molecule type" value="Genomic_DNA"/>
</dbReference>
<dbReference type="Proteomes" id="UP001596096">
    <property type="component" value="Unassembled WGS sequence"/>
</dbReference>
<keyword evidence="1" id="KW-0732">Signal</keyword>
<feature type="signal peptide" evidence="1">
    <location>
        <begin position="1"/>
        <end position="28"/>
    </location>
</feature>
<evidence type="ECO:0000313" key="3">
    <source>
        <dbReference type="Proteomes" id="UP001596096"/>
    </source>
</evidence>
<keyword evidence="3" id="KW-1185">Reference proteome</keyword>
<evidence type="ECO:0000313" key="2">
    <source>
        <dbReference type="EMBL" id="MFC5818533.1"/>
    </source>
</evidence>
<evidence type="ECO:0000256" key="1">
    <source>
        <dbReference type="SAM" id="SignalP"/>
    </source>
</evidence>
<organism evidence="2 3">
    <name type="scientific">Nonomuraea harbinensis</name>
    <dbReference type="NCBI Taxonomy" id="1286938"/>
    <lineage>
        <taxon>Bacteria</taxon>
        <taxon>Bacillati</taxon>
        <taxon>Actinomycetota</taxon>
        <taxon>Actinomycetes</taxon>
        <taxon>Streptosporangiales</taxon>
        <taxon>Streptosporangiaceae</taxon>
        <taxon>Nonomuraea</taxon>
    </lineage>
</organism>
<accession>A0ABW1BYY1</accession>
<protein>
    <submittedName>
        <fullName evidence="2">S1 family peptidase</fullName>
    </submittedName>
</protein>
<comment type="caution">
    <text evidence="2">The sequence shown here is derived from an EMBL/GenBank/DDBJ whole genome shotgun (WGS) entry which is preliminary data.</text>
</comment>
<gene>
    <name evidence="2" type="ORF">ACFPUY_25820</name>
</gene>